<name>A0A3M7R5G9_BRAPC</name>
<comment type="caution">
    <text evidence="1">The sequence shown here is derived from an EMBL/GenBank/DDBJ whole genome shotgun (WGS) entry which is preliminary data.</text>
</comment>
<sequence length="70" mass="8068">MNTCCCIDEPDWIINIIPQFGNVTKIFRELEKAVEVRMYCEQHAITVKRYANLLGYCFVLGRPSLVLSLS</sequence>
<evidence type="ECO:0000313" key="2">
    <source>
        <dbReference type="Proteomes" id="UP000276133"/>
    </source>
</evidence>
<organism evidence="1 2">
    <name type="scientific">Brachionus plicatilis</name>
    <name type="common">Marine rotifer</name>
    <name type="synonym">Brachionus muelleri</name>
    <dbReference type="NCBI Taxonomy" id="10195"/>
    <lineage>
        <taxon>Eukaryota</taxon>
        <taxon>Metazoa</taxon>
        <taxon>Spiralia</taxon>
        <taxon>Gnathifera</taxon>
        <taxon>Rotifera</taxon>
        <taxon>Eurotatoria</taxon>
        <taxon>Monogononta</taxon>
        <taxon>Pseudotrocha</taxon>
        <taxon>Ploima</taxon>
        <taxon>Brachionidae</taxon>
        <taxon>Brachionus</taxon>
    </lineage>
</organism>
<evidence type="ECO:0000313" key="1">
    <source>
        <dbReference type="EMBL" id="RNA18624.1"/>
    </source>
</evidence>
<dbReference type="AlphaFoldDB" id="A0A3M7R5G9"/>
<reference evidence="1 2" key="1">
    <citation type="journal article" date="2018" name="Sci. Rep.">
        <title>Genomic signatures of local adaptation to the degree of environmental predictability in rotifers.</title>
        <authorList>
            <person name="Franch-Gras L."/>
            <person name="Hahn C."/>
            <person name="Garcia-Roger E.M."/>
            <person name="Carmona M.J."/>
            <person name="Serra M."/>
            <person name="Gomez A."/>
        </authorList>
    </citation>
    <scope>NUCLEOTIDE SEQUENCE [LARGE SCALE GENOMIC DNA]</scope>
    <source>
        <strain evidence="1">HYR1</strain>
    </source>
</reference>
<protein>
    <submittedName>
        <fullName evidence="1">Uncharacterized protein</fullName>
    </submittedName>
</protein>
<dbReference type="Proteomes" id="UP000276133">
    <property type="component" value="Unassembled WGS sequence"/>
</dbReference>
<proteinExistence type="predicted"/>
<dbReference type="EMBL" id="REGN01004201">
    <property type="protein sequence ID" value="RNA18624.1"/>
    <property type="molecule type" value="Genomic_DNA"/>
</dbReference>
<keyword evidence="2" id="KW-1185">Reference proteome</keyword>
<accession>A0A3M7R5G9</accession>
<gene>
    <name evidence="1" type="ORF">BpHYR1_010855</name>
</gene>